<keyword evidence="2" id="KW-1185">Reference proteome</keyword>
<sequence>MRFTIASIIALAAVSMAQVTPNNAGAKNVGAGNGAQFITGGCVSDADCSSACCAQVESSGAGVCSGVAAALQNGKTGCGFSDPNADAVIAAAQAQVEKQGFKREVRLE</sequence>
<comment type="caution">
    <text evidence="1">The sequence shown here is derived from an EMBL/GenBank/DDBJ whole genome shotgun (WGS) entry which is preliminary data.</text>
</comment>
<dbReference type="AlphaFoldDB" id="A0A2W1DAE0"/>
<dbReference type="EMBL" id="NRDI02000019">
    <property type="protein sequence ID" value="KAI1509827.1"/>
    <property type="molecule type" value="Genomic_DNA"/>
</dbReference>
<reference evidence="2" key="1">
    <citation type="journal article" date="2022" name="Microb. Genom.">
        <title>A global pangenome for the wheat fungal pathogen Pyrenophora tritici-repentis and prediction of effector protein structural homology.</title>
        <authorList>
            <person name="Moolhuijzen P.M."/>
            <person name="See P.T."/>
            <person name="Shi G."/>
            <person name="Powell H.R."/>
            <person name="Cockram J."/>
            <person name="Jorgensen L.N."/>
            <person name="Benslimane H."/>
            <person name="Strelkov S.E."/>
            <person name="Turner J."/>
            <person name="Liu Z."/>
            <person name="Moffat C.S."/>
        </authorList>
    </citation>
    <scope>NUCLEOTIDE SEQUENCE [LARGE SCALE GENOMIC DNA]</scope>
</reference>
<name>A0A2W1DAE0_9PLEO</name>
<evidence type="ECO:0000313" key="1">
    <source>
        <dbReference type="EMBL" id="KAI1509827.1"/>
    </source>
</evidence>
<gene>
    <name evidence="1" type="ORF">Ptr86124_011413</name>
</gene>
<accession>A0A2W1DAE0</accession>
<organism evidence="1 2">
    <name type="scientific">Pyrenophora tritici-repentis</name>
    <dbReference type="NCBI Taxonomy" id="45151"/>
    <lineage>
        <taxon>Eukaryota</taxon>
        <taxon>Fungi</taxon>
        <taxon>Dikarya</taxon>
        <taxon>Ascomycota</taxon>
        <taxon>Pezizomycotina</taxon>
        <taxon>Dothideomycetes</taxon>
        <taxon>Pleosporomycetidae</taxon>
        <taxon>Pleosporales</taxon>
        <taxon>Pleosporineae</taxon>
        <taxon>Pleosporaceae</taxon>
        <taxon>Pyrenophora</taxon>
    </lineage>
</organism>
<evidence type="ECO:0000313" key="2">
    <source>
        <dbReference type="Proteomes" id="UP000249757"/>
    </source>
</evidence>
<dbReference type="OMA" id="CSSGCCA"/>
<proteinExistence type="predicted"/>
<protein>
    <submittedName>
        <fullName evidence="1">Protamine-P2 multi-domain protein</fullName>
    </submittedName>
</protein>
<dbReference type="Proteomes" id="UP000249757">
    <property type="component" value="Unassembled WGS sequence"/>
</dbReference>